<reference evidence="1 2" key="1">
    <citation type="submission" date="2020-08" db="EMBL/GenBank/DDBJ databases">
        <title>Genomic Encyclopedia of Type Strains, Phase IV (KMG-V): Genome sequencing to study the core and pangenomes of soil and plant-associated prokaryotes.</title>
        <authorList>
            <person name="Whitman W."/>
        </authorList>
    </citation>
    <scope>NUCLEOTIDE SEQUENCE [LARGE SCALE GENOMIC DNA]</scope>
    <source>
        <strain evidence="1 2">SEMIA 4013</strain>
    </source>
</reference>
<dbReference type="Pfam" id="PF05930">
    <property type="entry name" value="Phage_AlpA"/>
    <property type="match status" value="1"/>
</dbReference>
<gene>
    <name evidence="1" type="ORF">GGD69_004212</name>
</gene>
<name>A0AAW3UXG8_9BURK</name>
<proteinExistence type="predicted"/>
<accession>A0AAW3UXG8</accession>
<dbReference type="InterPro" id="IPR010260">
    <property type="entry name" value="AlpA"/>
</dbReference>
<sequence>MMNDEHIGGHESAKSRLIRLPEVRMRVSLGASTVYRYLAAGKFPRPVEIGGGRVAWYESEIDAWIASRKVAGTRVSR</sequence>
<comment type="caution">
    <text evidence="1">The sequence shown here is derived from an EMBL/GenBank/DDBJ whole genome shotgun (WGS) entry which is preliminary data.</text>
</comment>
<dbReference type="EMBL" id="JACIIK010000007">
    <property type="protein sequence ID" value="MBB6203334.1"/>
    <property type="molecule type" value="Genomic_DNA"/>
</dbReference>
<dbReference type="PANTHER" id="PTHR36154">
    <property type="entry name" value="DNA-BINDING TRANSCRIPTIONAL ACTIVATOR ALPA"/>
    <property type="match status" value="1"/>
</dbReference>
<dbReference type="Proteomes" id="UP000518681">
    <property type="component" value="Unassembled WGS sequence"/>
</dbReference>
<dbReference type="Gene3D" id="1.10.238.160">
    <property type="match status" value="1"/>
</dbReference>
<dbReference type="PANTHER" id="PTHR36154:SF1">
    <property type="entry name" value="DNA-BINDING TRANSCRIPTIONAL ACTIVATOR ALPA"/>
    <property type="match status" value="1"/>
</dbReference>
<evidence type="ECO:0000313" key="2">
    <source>
        <dbReference type="Proteomes" id="UP000518681"/>
    </source>
</evidence>
<organism evidence="1 2">
    <name type="scientific">Paraburkholderia fungorum</name>
    <dbReference type="NCBI Taxonomy" id="134537"/>
    <lineage>
        <taxon>Bacteria</taxon>
        <taxon>Pseudomonadati</taxon>
        <taxon>Pseudomonadota</taxon>
        <taxon>Betaproteobacteria</taxon>
        <taxon>Burkholderiales</taxon>
        <taxon>Burkholderiaceae</taxon>
        <taxon>Paraburkholderia</taxon>
    </lineage>
</organism>
<dbReference type="SUPFAM" id="SSF46955">
    <property type="entry name" value="Putative DNA-binding domain"/>
    <property type="match status" value="1"/>
</dbReference>
<dbReference type="InterPro" id="IPR052931">
    <property type="entry name" value="Prophage_regulatory_activator"/>
</dbReference>
<evidence type="ECO:0000313" key="1">
    <source>
        <dbReference type="EMBL" id="MBB6203334.1"/>
    </source>
</evidence>
<dbReference type="AlphaFoldDB" id="A0AAW3UXG8"/>
<dbReference type="InterPro" id="IPR009061">
    <property type="entry name" value="DNA-bd_dom_put_sf"/>
</dbReference>
<protein>
    <submittedName>
        <fullName evidence="1">Prophage regulatory protein</fullName>
    </submittedName>
</protein>